<dbReference type="Proteomes" id="UP000475265">
    <property type="component" value="Unassembled WGS sequence"/>
</dbReference>
<protein>
    <recommendedName>
        <fullName evidence="3">DUF3077 domain-containing protein</fullName>
    </recommendedName>
</protein>
<comment type="caution">
    <text evidence="1">The sequence shown here is derived from an EMBL/GenBank/DDBJ whole genome shotgun (WGS) entry which is preliminary data.</text>
</comment>
<proteinExistence type="predicted"/>
<evidence type="ECO:0000313" key="1">
    <source>
        <dbReference type="EMBL" id="KAF2390491.1"/>
    </source>
</evidence>
<dbReference type="AlphaFoldDB" id="A0A6L5BP86"/>
<dbReference type="Pfam" id="PF19619">
    <property type="entry name" value="DUF6124"/>
    <property type="match status" value="1"/>
</dbReference>
<gene>
    <name evidence="1" type="ORF">FX983_04952</name>
</gene>
<dbReference type="EMBL" id="JAAAXX010000002">
    <property type="protein sequence ID" value="KAF2390491.1"/>
    <property type="molecule type" value="Genomic_DNA"/>
</dbReference>
<evidence type="ECO:0000313" key="2">
    <source>
        <dbReference type="Proteomes" id="UP000475265"/>
    </source>
</evidence>
<name>A0A6L5BP86_9PSED</name>
<organism evidence="1 2">
    <name type="scientific">Pseudomonas frederiksbergensis</name>
    <dbReference type="NCBI Taxonomy" id="104087"/>
    <lineage>
        <taxon>Bacteria</taxon>
        <taxon>Pseudomonadati</taxon>
        <taxon>Pseudomonadota</taxon>
        <taxon>Gammaproteobacteria</taxon>
        <taxon>Pseudomonadales</taxon>
        <taxon>Pseudomonadaceae</taxon>
        <taxon>Pseudomonas</taxon>
    </lineage>
</organism>
<evidence type="ECO:0008006" key="3">
    <source>
        <dbReference type="Google" id="ProtNLM"/>
    </source>
</evidence>
<accession>A0A6L5BP86</accession>
<sequence>MAAVCGQTSVWPGVYDRFLTSHIAATSLSREKRQGLVLNVIGIPLDKLIPDPPYKPDSMFNVSLDKNIESLLAHACESLASANVMANDFASFLSGSQRSTALGIAQVVMLAQLAVNRALDIVDPQD</sequence>
<reference evidence="1 2" key="1">
    <citation type="submission" date="2019-12" db="EMBL/GenBank/DDBJ databases">
        <title>Endophytic bacteria associated with Panax ginseng seedlings.</title>
        <authorList>
            <person name="Park J.M."/>
            <person name="Shin R."/>
            <person name="Jo S.H."/>
        </authorList>
    </citation>
    <scope>NUCLEOTIDE SEQUENCE [LARGE SCALE GENOMIC DNA]</scope>
    <source>
        <strain evidence="1 2">PgKB32</strain>
    </source>
</reference>